<dbReference type="Proteomes" id="UP001230220">
    <property type="component" value="Unassembled WGS sequence"/>
</dbReference>
<accession>A0ABU0E466</accession>
<proteinExistence type="predicted"/>
<evidence type="ECO:0000256" key="2">
    <source>
        <dbReference type="SAM" id="Phobius"/>
    </source>
</evidence>
<name>A0ABU0E466_9FIRM</name>
<dbReference type="SMART" id="SM00530">
    <property type="entry name" value="HTH_XRE"/>
    <property type="match status" value="1"/>
</dbReference>
<evidence type="ECO:0000259" key="3">
    <source>
        <dbReference type="PROSITE" id="PS50943"/>
    </source>
</evidence>
<comment type="caution">
    <text evidence="4">The sequence shown here is derived from an EMBL/GenBank/DDBJ whole genome shotgun (WGS) entry which is preliminary data.</text>
</comment>
<keyword evidence="5" id="KW-1185">Reference proteome</keyword>
<sequence length="206" mass="23050">MVGERIYELRKRKGLSQEDLASELGVSRQTISNWESGQTAPDLKQATKLAEVFDVSLDELSGKEKTISVKVETKKPIMPFWKGVGIVVVGLFGFFLILTLLAALSAPNRGDAWVDDFTVEEYEEMIDEGAVAEYLVCEINGIDAMFTLVDDGSYSHEWRTDLPDEVHDIIDLAQRDENGLINVEETLDKVKEALKKNGIDCESFDE</sequence>
<dbReference type="PANTHER" id="PTHR46558">
    <property type="entry name" value="TRACRIPTIONAL REGULATORY PROTEIN-RELATED-RELATED"/>
    <property type="match status" value="1"/>
</dbReference>
<feature type="transmembrane region" description="Helical" evidence="2">
    <location>
        <begin position="80"/>
        <end position="104"/>
    </location>
</feature>
<reference evidence="4 5" key="1">
    <citation type="submission" date="2023-07" db="EMBL/GenBank/DDBJ databases">
        <title>Genomic Encyclopedia of Type Strains, Phase IV (KMG-IV): sequencing the most valuable type-strain genomes for metagenomic binning, comparative biology and taxonomic classification.</title>
        <authorList>
            <person name="Goeker M."/>
        </authorList>
    </citation>
    <scope>NUCLEOTIDE SEQUENCE [LARGE SCALE GENOMIC DNA]</scope>
    <source>
        <strain evidence="4 5">DSM 16784</strain>
    </source>
</reference>
<feature type="domain" description="HTH cro/C1-type" evidence="3">
    <location>
        <begin position="6"/>
        <end position="60"/>
    </location>
</feature>
<dbReference type="PROSITE" id="PS50943">
    <property type="entry name" value="HTH_CROC1"/>
    <property type="match status" value="1"/>
</dbReference>
<evidence type="ECO:0000256" key="1">
    <source>
        <dbReference type="ARBA" id="ARBA00023125"/>
    </source>
</evidence>
<gene>
    <name evidence="4" type="ORF">J2S15_002443</name>
</gene>
<dbReference type="InterPro" id="IPR010982">
    <property type="entry name" value="Lambda_DNA-bd_dom_sf"/>
</dbReference>
<dbReference type="Gene3D" id="1.10.260.40">
    <property type="entry name" value="lambda repressor-like DNA-binding domains"/>
    <property type="match status" value="1"/>
</dbReference>
<evidence type="ECO:0000313" key="5">
    <source>
        <dbReference type="Proteomes" id="UP001230220"/>
    </source>
</evidence>
<keyword evidence="2" id="KW-0812">Transmembrane</keyword>
<dbReference type="PANTHER" id="PTHR46558:SF11">
    <property type="entry name" value="HTH-TYPE TRANSCRIPTIONAL REGULATOR XRE"/>
    <property type="match status" value="1"/>
</dbReference>
<keyword evidence="2" id="KW-0472">Membrane</keyword>
<dbReference type="InterPro" id="IPR001387">
    <property type="entry name" value="Cro/C1-type_HTH"/>
</dbReference>
<dbReference type="Pfam" id="PF01381">
    <property type="entry name" value="HTH_3"/>
    <property type="match status" value="1"/>
</dbReference>
<dbReference type="SUPFAM" id="SSF47413">
    <property type="entry name" value="lambda repressor-like DNA-binding domains"/>
    <property type="match status" value="1"/>
</dbReference>
<evidence type="ECO:0000313" key="4">
    <source>
        <dbReference type="EMBL" id="MDQ0361693.1"/>
    </source>
</evidence>
<keyword evidence="2" id="KW-1133">Transmembrane helix</keyword>
<protein>
    <submittedName>
        <fullName evidence="4">Transcriptional regulator with XRE-family HTH domain</fullName>
    </submittedName>
</protein>
<organism evidence="4 5">
    <name type="scientific">Breznakia pachnodae</name>
    <dbReference type="NCBI Taxonomy" id="265178"/>
    <lineage>
        <taxon>Bacteria</taxon>
        <taxon>Bacillati</taxon>
        <taxon>Bacillota</taxon>
        <taxon>Erysipelotrichia</taxon>
        <taxon>Erysipelotrichales</taxon>
        <taxon>Erysipelotrichaceae</taxon>
        <taxon>Breznakia</taxon>
    </lineage>
</organism>
<dbReference type="CDD" id="cd00093">
    <property type="entry name" value="HTH_XRE"/>
    <property type="match status" value="1"/>
</dbReference>
<keyword evidence="1" id="KW-0238">DNA-binding</keyword>
<dbReference type="RefSeq" id="WP_307408636.1">
    <property type="nucleotide sequence ID" value="NZ_JAUSUR010000004.1"/>
</dbReference>
<dbReference type="EMBL" id="JAUSUR010000004">
    <property type="protein sequence ID" value="MDQ0361693.1"/>
    <property type="molecule type" value="Genomic_DNA"/>
</dbReference>